<gene>
    <name evidence="1" type="ORF">WUBG_11424</name>
</gene>
<evidence type="ECO:0000313" key="1">
    <source>
        <dbReference type="EMBL" id="EJW77665.1"/>
    </source>
</evidence>
<dbReference type="AlphaFoldDB" id="J9AT99"/>
<dbReference type="Proteomes" id="UP000004810">
    <property type="component" value="Unassembled WGS sequence"/>
</dbReference>
<protein>
    <submittedName>
        <fullName evidence="1">Uncharacterized protein</fullName>
    </submittedName>
</protein>
<feature type="non-terminal residue" evidence="1">
    <location>
        <position position="51"/>
    </location>
</feature>
<comment type="caution">
    <text evidence="1">The sequence shown here is derived from an EMBL/GenBank/DDBJ whole genome shotgun (WGS) entry which is preliminary data.</text>
</comment>
<evidence type="ECO:0000313" key="2">
    <source>
        <dbReference type="Proteomes" id="UP000004810"/>
    </source>
</evidence>
<accession>J9AT99</accession>
<dbReference type="EMBL" id="ADBV01007497">
    <property type="protein sequence ID" value="EJW77665.1"/>
    <property type="molecule type" value="Genomic_DNA"/>
</dbReference>
<organism evidence="1 2">
    <name type="scientific">Wuchereria bancrofti</name>
    <dbReference type="NCBI Taxonomy" id="6293"/>
    <lineage>
        <taxon>Eukaryota</taxon>
        <taxon>Metazoa</taxon>
        <taxon>Ecdysozoa</taxon>
        <taxon>Nematoda</taxon>
        <taxon>Chromadorea</taxon>
        <taxon>Rhabditida</taxon>
        <taxon>Spirurina</taxon>
        <taxon>Spiruromorpha</taxon>
        <taxon>Filarioidea</taxon>
        <taxon>Onchocercidae</taxon>
        <taxon>Wuchereria</taxon>
    </lineage>
</organism>
<sequence length="51" mass="5564">MTSYLSKTRGPPTTFANVSQCMVAAARGFLTTRPPTVLHLNSTSKIGRLQR</sequence>
<reference evidence="2" key="1">
    <citation type="submission" date="2012-08" db="EMBL/GenBank/DDBJ databases">
        <title>The Genome Sequence of Wuchereria bancrofti.</title>
        <authorList>
            <person name="Nutman T.B."/>
            <person name="Fink D.L."/>
            <person name="Russ C."/>
            <person name="Young S."/>
            <person name="Zeng Q."/>
            <person name="Koehrsen M."/>
            <person name="Alvarado L."/>
            <person name="Berlin A."/>
            <person name="Chapman S.B."/>
            <person name="Chen Z."/>
            <person name="Freedman E."/>
            <person name="Gellesch M."/>
            <person name="Goldberg J."/>
            <person name="Griggs A."/>
            <person name="Gujja S."/>
            <person name="Heilman E.R."/>
            <person name="Heiman D."/>
            <person name="Hepburn T."/>
            <person name="Howarth C."/>
            <person name="Jen D."/>
            <person name="Larson L."/>
            <person name="Lewis B."/>
            <person name="Mehta T."/>
            <person name="Park D."/>
            <person name="Pearson M."/>
            <person name="Roberts A."/>
            <person name="Saif S."/>
            <person name="Shea T."/>
            <person name="Shenoy N."/>
            <person name="Sisk P."/>
            <person name="Stolte C."/>
            <person name="Sykes S."/>
            <person name="Walk T."/>
            <person name="White J."/>
            <person name="Yandava C."/>
            <person name="Haas B."/>
            <person name="Henn M.R."/>
            <person name="Nusbaum C."/>
            <person name="Birren B."/>
        </authorList>
    </citation>
    <scope>NUCLEOTIDE SEQUENCE [LARGE SCALE GENOMIC DNA]</scope>
    <source>
        <strain evidence="2">NA</strain>
    </source>
</reference>
<proteinExistence type="predicted"/>
<name>J9AT99_WUCBA</name>